<dbReference type="InterPro" id="IPR011992">
    <property type="entry name" value="EF-hand-dom_pair"/>
</dbReference>
<evidence type="ECO:0000256" key="1">
    <source>
        <dbReference type="ARBA" id="ARBA00004120"/>
    </source>
</evidence>
<feature type="compositionally biased region" description="Basic and acidic residues" evidence="13">
    <location>
        <begin position="371"/>
        <end position="387"/>
    </location>
</feature>
<proteinExistence type="inferred from homology"/>
<dbReference type="Proteomes" id="UP000694844">
    <property type="component" value="Chromosome 7"/>
</dbReference>
<gene>
    <name evidence="16" type="primary">LOC111104382</name>
</gene>
<keyword evidence="5" id="KW-0597">Phosphoprotein</keyword>
<keyword evidence="7" id="KW-0206">Cytoskeleton</keyword>
<evidence type="ECO:0000256" key="6">
    <source>
        <dbReference type="ARBA" id="ARBA00022794"/>
    </source>
</evidence>
<keyword evidence="15" id="KW-1185">Reference proteome</keyword>
<feature type="region of interest" description="Disordered" evidence="13">
    <location>
        <begin position="278"/>
        <end position="439"/>
    </location>
</feature>
<dbReference type="InterPro" id="IPR002048">
    <property type="entry name" value="EF_hand_dom"/>
</dbReference>
<protein>
    <recommendedName>
        <fullName evidence="9">Centrosomal protein 43</fullName>
    </recommendedName>
    <alternativeName>
        <fullName evidence="10">FGFR1 oncogene partner</fullName>
    </alternativeName>
</protein>
<dbReference type="InterPro" id="IPR018993">
    <property type="entry name" value="FOP_dimerisation-dom_N"/>
</dbReference>
<sequence>MSADEDTELRDLVAQTLETNGVLGKIRAQLRASVFLALEEQEQSQDKLFTNPSLKQYLNTKEGQTVAGLVREFLEFFNLDYTLAVFEPEAGLGPDNGGRQQLARELNIVESDGPPKGPLLGSVVSGSSVSIKNKVSDELTPAQISAAKQKFNYYDKDHSGGIDKNELRELFIDLCPGFNVNMIERYVNEEFKAADTDFSSSNFGTSRINFDEFLGMYKRLFIQCRTVISGDVSGLVNSQKQTNERKEFVEAKNQRNLQSSLKDQRKKPAAEVDLLGGSDVEEDPFFDDPLPHGGGLKGLGTMAETAMDNRRGTSARPSQIPVYSPLRSANSSVSSDSGKDGKPSLNGSGQGHSLQSSLSGLPNLTPSKTRKALESEEENLRAIDRGLADLGLDGGDDDYEEDFQSSGHSLTKSPHTVSKSEQRSEQNGSIAEEIDEEIEDISIEADDLLRSERSAFDDMTTDRTISQQDGFDYVEDLQSPR</sequence>
<feature type="region of interest" description="Disordered" evidence="13">
    <location>
        <begin position="453"/>
        <end position="481"/>
    </location>
</feature>
<evidence type="ECO:0000256" key="13">
    <source>
        <dbReference type="SAM" id="MobiDB-lite"/>
    </source>
</evidence>
<dbReference type="PANTHER" id="PTHR15431">
    <property type="entry name" value="FGFR1 ONCOGENE PARTNER/LISH DOMAIN-CONTAINING PROTEIN"/>
    <property type="match status" value="1"/>
</dbReference>
<dbReference type="InterPro" id="IPR006594">
    <property type="entry name" value="LisH"/>
</dbReference>
<feature type="compositionally biased region" description="Low complexity" evidence="13">
    <location>
        <begin position="343"/>
        <end position="361"/>
    </location>
</feature>
<dbReference type="GO" id="GO:0034453">
    <property type="term" value="P:microtubule anchoring"/>
    <property type="evidence" value="ECO:0007669"/>
    <property type="project" value="InterPro"/>
</dbReference>
<evidence type="ECO:0000256" key="11">
    <source>
        <dbReference type="ARBA" id="ARBA00046076"/>
    </source>
</evidence>
<feature type="compositionally biased region" description="Acidic residues" evidence="13">
    <location>
        <begin position="394"/>
        <end position="403"/>
    </location>
</feature>
<dbReference type="GO" id="GO:0005509">
    <property type="term" value="F:calcium ion binding"/>
    <property type="evidence" value="ECO:0007669"/>
    <property type="project" value="InterPro"/>
</dbReference>
<dbReference type="AlphaFoldDB" id="A0A8B8AUS6"/>
<evidence type="ECO:0000256" key="4">
    <source>
        <dbReference type="ARBA" id="ARBA00022490"/>
    </source>
</evidence>
<evidence type="ECO:0000259" key="14">
    <source>
        <dbReference type="PROSITE" id="PS50222"/>
    </source>
</evidence>
<dbReference type="Gene3D" id="1.10.238.10">
    <property type="entry name" value="EF-hand"/>
    <property type="match status" value="1"/>
</dbReference>
<dbReference type="GeneID" id="111104382"/>
<dbReference type="GO" id="GO:0030030">
    <property type="term" value="P:cell projection organization"/>
    <property type="evidence" value="ECO:0007669"/>
    <property type="project" value="UniProtKB-KW"/>
</dbReference>
<evidence type="ECO:0000256" key="12">
    <source>
        <dbReference type="ARBA" id="ARBA00046373"/>
    </source>
</evidence>
<keyword evidence="4" id="KW-0963">Cytoplasm</keyword>
<evidence type="ECO:0000256" key="2">
    <source>
        <dbReference type="ARBA" id="ARBA00004300"/>
    </source>
</evidence>
<comment type="subunit">
    <text evidence="12">Homodimer. Part of a ternary complex that contains CEP350, CEP43 and MAPRE1. Interacts directly with CEP350 and MAPRE1. Interacts with CEP19. Interacts (via N-terminus) with CEP350 (via C-terminus).</text>
</comment>
<evidence type="ECO:0000256" key="7">
    <source>
        <dbReference type="ARBA" id="ARBA00023212"/>
    </source>
</evidence>
<feature type="domain" description="EF-hand" evidence="14">
    <location>
        <begin position="142"/>
        <end position="177"/>
    </location>
</feature>
<dbReference type="SUPFAM" id="SSF47473">
    <property type="entry name" value="EF-hand"/>
    <property type="match status" value="1"/>
</dbReference>
<name>A0A8B8AUS6_CRAVI</name>
<dbReference type="Pfam" id="PF13499">
    <property type="entry name" value="EF-hand_7"/>
    <property type="match status" value="1"/>
</dbReference>
<dbReference type="OrthoDB" id="2160638at2759"/>
<dbReference type="KEGG" id="cvn:111104382"/>
<keyword evidence="6" id="KW-0970">Cilium biogenesis/degradation</keyword>
<dbReference type="RefSeq" id="XP_022293999.1">
    <property type="nucleotide sequence ID" value="XM_022438291.1"/>
</dbReference>
<feature type="compositionally biased region" description="Polar residues" evidence="13">
    <location>
        <begin position="404"/>
        <end position="417"/>
    </location>
</feature>
<dbReference type="GO" id="GO:0005813">
    <property type="term" value="C:centrosome"/>
    <property type="evidence" value="ECO:0007669"/>
    <property type="project" value="UniProtKB-SubCell"/>
</dbReference>
<dbReference type="PROSITE" id="PS50896">
    <property type="entry name" value="LISH"/>
    <property type="match status" value="1"/>
</dbReference>
<dbReference type="Gene3D" id="1.20.960.40">
    <property type="match status" value="1"/>
</dbReference>
<evidence type="ECO:0000256" key="5">
    <source>
        <dbReference type="ARBA" id="ARBA00022553"/>
    </source>
</evidence>
<comment type="function">
    <text evidence="11">Required for anchoring microtubules to the centrosomes. Required for ciliation.</text>
</comment>
<dbReference type="Pfam" id="PF09398">
    <property type="entry name" value="FOP_dimer"/>
    <property type="match status" value="1"/>
</dbReference>
<evidence type="ECO:0000313" key="15">
    <source>
        <dbReference type="Proteomes" id="UP000694844"/>
    </source>
</evidence>
<comment type="similarity">
    <text evidence="3">Belongs to the CEP43 family.</text>
</comment>
<comment type="subcellular location">
    <subcellularLocation>
        <location evidence="1">Cytoplasm</location>
        <location evidence="1">Cytoskeleton</location>
        <location evidence="1">Cilium basal body</location>
    </subcellularLocation>
    <subcellularLocation>
        <location evidence="2">Cytoplasm</location>
        <location evidence="2">Cytoskeleton</location>
        <location evidence="2">Microtubule organizing center</location>
        <location evidence="2">Centrosome</location>
    </subcellularLocation>
</comment>
<evidence type="ECO:0000313" key="16">
    <source>
        <dbReference type="RefSeq" id="XP_022293999.1"/>
    </source>
</evidence>
<dbReference type="PANTHER" id="PTHR15431:SF9">
    <property type="entry name" value="CENTROSOMAL PROTEIN 43"/>
    <property type="match status" value="1"/>
</dbReference>
<organism evidence="15 16">
    <name type="scientific">Crassostrea virginica</name>
    <name type="common">Eastern oyster</name>
    <dbReference type="NCBI Taxonomy" id="6565"/>
    <lineage>
        <taxon>Eukaryota</taxon>
        <taxon>Metazoa</taxon>
        <taxon>Spiralia</taxon>
        <taxon>Lophotrochozoa</taxon>
        <taxon>Mollusca</taxon>
        <taxon>Bivalvia</taxon>
        <taxon>Autobranchia</taxon>
        <taxon>Pteriomorphia</taxon>
        <taxon>Ostreida</taxon>
        <taxon>Ostreoidea</taxon>
        <taxon>Ostreidae</taxon>
        <taxon>Crassostrea</taxon>
    </lineage>
</organism>
<evidence type="ECO:0000256" key="9">
    <source>
        <dbReference type="ARBA" id="ARBA00041026"/>
    </source>
</evidence>
<evidence type="ECO:0000256" key="10">
    <source>
        <dbReference type="ARBA" id="ARBA00042293"/>
    </source>
</evidence>
<evidence type="ECO:0000256" key="3">
    <source>
        <dbReference type="ARBA" id="ARBA00005385"/>
    </source>
</evidence>
<dbReference type="PROSITE" id="PS50222">
    <property type="entry name" value="EF_HAND_2"/>
    <property type="match status" value="1"/>
</dbReference>
<evidence type="ECO:0000256" key="8">
    <source>
        <dbReference type="ARBA" id="ARBA00023273"/>
    </source>
</evidence>
<accession>A0A8B8AUS6</accession>
<keyword evidence="8" id="KW-0966">Cell projection</keyword>
<reference evidence="16" key="1">
    <citation type="submission" date="2025-08" db="UniProtKB">
        <authorList>
            <consortium name="RefSeq"/>
        </authorList>
    </citation>
    <scope>IDENTIFICATION</scope>
    <source>
        <tissue evidence="16">Whole sample</tissue>
    </source>
</reference>